<feature type="transmembrane region" description="Helical" evidence="2">
    <location>
        <begin position="22"/>
        <end position="39"/>
    </location>
</feature>
<proteinExistence type="predicted"/>
<keyword evidence="2" id="KW-0472">Membrane</keyword>
<dbReference type="RefSeq" id="WP_193383390.1">
    <property type="nucleotide sequence ID" value="NZ_JABXWI010000001.1"/>
</dbReference>
<comment type="caution">
    <text evidence="3">The sequence shown here is derived from an EMBL/GenBank/DDBJ whole genome shotgun (WGS) entry which is preliminary data.</text>
</comment>
<feature type="transmembrane region" description="Helical" evidence="2">
    <location>
        <begin position="45"/>
        <end position="63"/>
    </location>
</feature>
<gene>
    <name evidence="3" type="ORF">PV383_08830</name>
</gene>
<keyword evidence="2" id="KW-1133">Transmembrane helix</keyword>
<evidence type="ECO:0000313" key="3">
    <source>
        <dbReference type="EMBL" id="MDX3037272.1"/>
    </source>
</evidence>
<dbReference type="EMBL" id="JARAWJ010000005">
    <property type="protein sequence ID" value="MDX3037272.1"/>
    <property type="molecule type" value="Genomic_DNA"/>
</dbReference>
<keyword evidence="4" id="KW-1185">Reference proteome</keyword>
<sequence length="213" mass="22655">MSDETTKTATDNAGEEGEPSRIAGWLVGLVLIGVAILALKALVTAFPYVAYYVAGLLTCWGWSKGRSRLTRRADDDQEHEDIAIEIDIAGALRRLSGDAGSSVLLTALRDHLTLPDTKAVKALLDEAGIRHKAVRTPDGNGPGVHVKDIPPVSSPTPEAHDERCCCRSDDNNNADNTPDGDPRKGTRVEAIGDGGLLVSHTCRNRPAPASDDD</sequence>
<accession>A0ABU4ML30</accession>
<feature type="compositionally biased region" description="Basic and acidic residues" evidence="1">
    <location>
        <begin position="158"/>
        <end position="170"/>
    </location>
</feature>
<reference evidence="3 4" key="1">
    <citation type="journal article" date="2023" name="Microb. Genom.">
        <title>Mesoterricola silvestris gen. nov., sp. nov., Mesoterricola sediminis sp. nov., Geothrix oryzae sp. nov., Geothrix edaphica sp. nov., Geothrix rubra sp. nov., and Geothrix limicola sp. nov., six novel members of Acidobacteriota isolated from soils.</title>
        <authorList>
            <person name="Weisberg A.J."/>
            <person name="Pearce E."/>
            <person name="Kramer C.G."/>
            <person name="Chang J.H."/>
            <person name="Clarke C.R."/>
        </authorList>
    </citation>
    <scope>NUCLEOTIDE SEQUENCE [LARGE SCALE GENOMIC DNA]</scope>
    <source>
        <strain evidence="3 4">NE20-4-1</strain>
    </source>
</reference>
<dbReference type="Proteomes" id="UP001282474">
    <property type="component" value="Unassembled WGS sequence"/>
</dbReference>
<evidence type="ECO:0000256" key="2">
    <source>
        <dbReference type="SAM" id="Phobius"/>
    </source>
</evidence>
<feature type="region of interest" description="Disordered" evidence="1">
    <location>
        <begin position="133"/>
        <end position="213"/>
    </location>
</feature>
<evidence type="ECO:0000313" key="4">
    <source>
        <dbReference type="Proteomes" id="UP001282474"/>
    </source>
</evidence>
<protein>
    <submittedName>
        <fullName evidence="3">Uncharacterized protein</fullName>
    </submittedName>
</protein>
<keyword evidence="2" id="KW-0812">Transmembrane</keyword>
<evidence type="ECO:0000256" key="1">
    <source>
        <dbReference type="SAM" id="MobiDB-lite"/>
    </source>
</evidence>
<organism evidence="3 4">
    <name type="scientific">Streptomyces caniscabiei</name>
    <dbReference type="NCBI Taxonomy" id="2746961"/>
    <lineage>
        <taxon>Bacteria</taxon>
        <taxon>Bacillati</taxon>
        <taxon>Actinomycetota</taxon>
        <taxon>Actinomycetes</taxon>
        <taxon>Kitasatosporales</taxon>
        <taxon>Streptomycetaceae</taxon>
        <taxon>Streptomyces</taxon>
    </lineage>
</organism>
<name>A0ABU4ML30_9ACTN</name>